<evidence type="ECO:0000313" key="3">
    <source>
        <dbReference type="Proteomes" id="UP000184608"/>
    </source>
</evidence>
<dbReference type="SUPFAM" id="SSF54909">
    <property type="entry name" value="Dimeric alpha+beta barrel"/>
    <property type="match status" value="1"/>
</dbReference>
<dbReference type="InterPro" id="IPR007138">
    <property type="entry name" value="ABM_dom"/>
</dbReference>
<dbReference type="InterPro" id="IPR050744">
    <property type="entry name" value="AI-2_Isomerase_LsrG"/>
</dbReference>
<dbReference type="GO" id="GO:0004497">
    <property type="term" value="F:monooxygenase activity"/>
    <property type="evidence" value="ECO:0007669"/>
    <property type="project" value="UniProtKB-KW"/>
</dbReference>
<dbReference type="Gene3D" id="3.30.70.100">
    <property type="match status" value="1"/>
</dbReference>
<gene>
    <name evidence="2" type="primary">ycnE</name>
    <name evidence="2" type="ORF">VA7868_03341</name>
</gene>
<dbReference type="PROSITE" id="PS51725">
    <property type="entry name" value="ABM"/>
    <property type="match status" value="1"/>
</dbReference>
<dbReference type="PANTHER" id="PTHR33336:SF3">
    <property type="entry name" value="ABM DOMAIN-CONTAINING PROTEIN"/>
    <property type="match status" value="1"/>
</dbReference>
<accession>A0A1M5ZXF2</accession>
<evidence type="ECO:0000259" key="1">
    <source>
        <dbReference type="PROSITE" id="PS51725"/>
    </source>
</evidence>
<reference evidence="2 3" key="1">
    <citation type="submission" date="2016-11" db="EMBL/GenBank/DDBJ databases">
        <authorList>
            <person name="Jaros S."/>
            <person name="Januszkiewicz K."/>
            <person name="Wedrychowicz H."/>
        </authorList>
    </citation>
    <scope>NUCLEOTIDE SEQUENCE [LARGE SCALE GENOMIC DNA]</scope>
    <source>
        <strain evidence="2 3">CECT 7868</strain>
    </source>
</reference>
<dbReference type="GO" id="GO:0005829">
    <property type="term" value="C:cytosol"/>
    <property type="evidence" value="ECO:0007669"/>
    <property type="project" value="TreeGrafter"/>
</dbReference>
<dbReference type="EC" id="1.-.-.-" evidence="2"/>
<dbReference type="AlphaFoldDB" id="A0A1M5ZXF2"/>
<feature type="domain" description="ABM" evidence="1">
    <location>
        <begin position="4"/>
        <end position="98"/>
    </location>
</feature>
<dbReference type="STRING" id="1216006.VA7868_03341"/>
<keyword evidence="3" id="KW-1185">Reference proteome</keyword>
<dbReference type="RefSeq" id="WP_073604969.1">
    <property type="nucleotide sequence ID" value="NZ_FQXZ01000038.1"/>
</dbReference>
<name>A0A1M5ZXF2_9VIBR</name>
<dbReference type="Proteomes" id="UP000184608">
    <property type="component" value="Unassembled WGS sequence"/>
</dbReference>
<proteinExistence type="predicted"/>
<dbReference type="InterPro" id="IPR011008">
    <property type="entry name" value="Dimeric_a/b-barrel"/>
</dbReference>
<organism evidence="2 3">
    <name type="scientific">Vibrio aerogenes CECT 7868</name>
    <dbReference type="NCBI Taxonomy" id="1216006"/>
    <lineage>
        <taxon>Bacteria</taxon>
        <taxon>Pseudomonadati</taxon>
        <taxon>Pseudomonadota</taxon>
        <taxon>Gammaproteobacteria</taxon>
        <taxon>Vibrionales</taxon>
        <taxon>Vibrionaceae</taxon>
        <taxon>Vibrio</taxon>
    </lineage>
</organism>
<dbReference type="Pfam" id="PF03992">
    <property type="entry name" value="ABM"/>
    <property type="match status" value="1"/>
</dbReference>
<sequence length="98" mass="11148">MSQFCLIAEIQAHQGKAEAIEAQLKILVEASRKEEGCVAYELYRDETKADLFIMREIWASEQVLEQHQQTAHFQNFVAVAEKENLMASLVARPLTLVV</sequence>
<keyword evidence="2" id="KW-0503">Monooxygenase</keyword>
<dbReference type="EMBL" id="FQXZ01000038">
    <property type="protein sequence ID" value="SHI28563.1"/>
    <property type="molecule type" value="Genomic_DNA"/>
</dbReference>
<evidence type="ECO:0000313" key="2">
    <source>
        <dbReference type="EMBL" id="SHI28563.1"/>
    </source>
</evidence>
<keyword evidence="2" id="KW-0560">Oxidoreductase</keyword>
<dbReference type="PANTHER" id="PTHR33336">
    <property type="entry name" value="QUINOL MONOOXYGENASE YGIN-RELATED"/>
    <property type="match status" value="1"/>
</dbReference>
<protein>
    <submittedName>
        <fullName evidence="2">Putative monooxygenase YcnE</fullName>
        <ecNumber evidence="2">1.-.-.-</ecNumber>
    </submittedName>
</protein>
<dbReference type="OrthoDB" id="9812192at2"/>